<evidence type="ECO:0000313" key="4">
    <source>
        <dbReference type="WBParaSite" id="SMUV_0000296401-mRNA-1"/>
    </source>
</evidence>
<keyword evidence="3" id="KW-1185">Reference proteome</keyword>
<name>A0A158R4C0_9BILA</name>
<accession>A0A158R4C0</accession>
<feature type="region of interest" description="Disordered" evidence="1">
    <location>
        <begin position="239"/>
        <end position="262"/>
    </location>
</feature>
<dbReference type="Proteomes" id="UP000046393">
    <property type="component" value="Unplaced"/>
</dbReference>
<dbReference type="Pfam" id="PF14828">
    <property type="entry name" value="Amnionless"/>
    <property type="match status" value="1"/>
</dbReference>
<keyword evidence="2" id="KW-0472">Membrane</keyword>
<dbReference type="InterPro" id="IPR026112">
    <property type="entry name" value="AMN"/>
</dbReference>
<keyword evidence="2" id="KW-0812">Transmembrane</keyword>
<sequence length="275" mass="31285">MYEIDQDTLNRILNSVEGHYQWNFGKANGDDDEDDQWNDEYPILIRSRKSDDYKFGVYNRNLDEKLMNIICRSVKCPNINNLCSHPFMPVGHCCKVCGASIIVTGLIEGFSAFLEKLEQYNDDTLAQHGLQLSMIRIDDNKVPQYQIIDNFAEKLALVLLLTVIALVSLVLSLCFISTSESIKRWRALFVVPSATLSNLSVRWFRQNDDKDQVQLSGADILDQNYQQNLSSLNEPELKSKILPSKPTPISSTNPSTSATNEEVPWNDVELDEIYV</sequence>
<feature type="compositionally biased region" description="Low complexity" evidence="1">
    <location>
        <begin position="243"/>
        <end position="259"/>
    </location>
</feature>
<evidence type="ECO:0000313" key="3">
    <source>
        <dbReference type="Proteomes" id="UP000046393"/>
    </source>
</evidence>
<evidence type="ECO:0000256" key="2">
    <source>
        <dbReference type="SAM" id="Phobius"/>
    </source>
</evidence>
<feature type="transmembrane region" description="Helical" evidence="2">
    <location>
        <begin position="155"/>
        <end position="176"/>
    </location>
</feature>
<dbReference type="AlphaFoldDB" id="A0A158R4C0"/>
<dbReference type="STRING" id="451379.A0A158R4C0"/>
<evidence type="ECO:0000256" key="1">
    <source>
        <dbReference type="SAM" id="MobiDB-lite"/>
    </source>
</evidence>
<protein>
    <submittedName>
        <fullName evidence="4">Protein amnionless</fullName>
    </submittedName>
</protein>
<proteinExistence type="predicted"/>
<keyword evidence="2" id="KW-1133">Transmembrane helix</keyword>
<organism evidence="3 4">
    <name type="scientific">Syphacia muris</name>
    <dbReference type="NCBI Taxonomy" id="451379"/>
    <lineage>
        <taxon>Eukaryota</taxon>
        <taxon>Metazoa</taxon>
        <taxon>Ecdysozoa</taxon>
        <taxon>Nematoda</taxon>
        <taxon>Chromadorea</taxon>
        <taxon>Rhabditida</taxon>
        <taxon>Spirurina</taxon>
        <taxon>Oxyuridomorpha</taxon>
        <taxon>Oxyuroidea</taxon>
        <taxon>Oxyuridae</taxon>
        <taxon>Syphacia</taxon>
    </lineage>
</organism>
<reference evidence="4" key="1">
    <citation type="submission" date="2016-04" db="UniProtKB">
        <authorList>
            <consortium name="WormBaseParasite"/>
        </authorList>
    </citation>
    <scope>IDENTIFICATION</scope>
</reference>
<dbReference type="WBParaSite" id="SMUV_0000296401-mRNA-1">
    <property type="protein sequence ID" value="SMUV_0000296401-mRNA-1"/>
    <property type="gene ID" value="SMUV_0000296401"/>
</dbReference>